<evidence type="ECO:0000313" key="7">
    <source>
        <dbReference type="Proteomes" id="UP000603904"/>
    </source>
</evidence>
<keyword evidence="7" id="KW-1185">Reference proteome</keyword>
<sequence>MTSPPRAPDGSPAPAPDLAQGLAPRPGFVPVSGAARAESALVLALSLYRLYGLSQVAVAVWLDGSHYPRPVPVLALAAAVFAESLAVIAVCVRRRAIPSWLISADVVFCTAGLFLCAALTVRGDGHTWIYFMYPFTVVTSVAVGFGYRRLAAVIAATLLLCAGYVAAAIVLHHDPFWNVVPNAVSYLANTTVGWAAARYLRRSGTDLDRSRVVAVERADALARERERARHARILHDRVLQTLETLARGEWVSDEAFRAHIAGEAAWLRALVEGVHDGDGGDLPAGLQRLVRDKARTGLRVDLNSASVRDVDGWPDLLPPDRAAALVEAANEALTNVAKHSGVSAATMRVHLRGAEVVVTVHDRGRGFSPGEAVWGMGLRESIGRRMREVGGHALVDSAPGAGTFVELRAPFGRAGDRPGRAAPGSAASEV</sequence>
<feature type="transmembrane region" description="Helical" evidence="4">
    <location>
        <begin position="73"/>
        <end position="92"/>
    </location>
</feature>
<dbReference type="Gene3D" id="3.30.565.10">
    <property type="entry name" value="Histidine kinase-like ATPase, C-terminal domain"/>
    <property type="match status" value="1"/>
</dbReference>
<dbReference type="InterPro" id="IPR050482">
    <property type="entry name" value="Sensor_HK_TwoCompSys"/>
</dbReference>
<feature type="transmembrane region" description="Helical" evidence="4">
    <location>
        <begin position="127"/>
        <end position="145"/>
    </location>
</feature>
<evidence type="ECO:0000256" key="3">
    <source>
        <dbReference type="ARBA" id="ARBA00023012"/>
    </source>
</evidence>
<keyword evidence="4" id="KW-1133">Transmembrane helix</keyword>
<reference evidence="6 7" key="1">
    <citation type="submission" date="2021-01" db="EMBL/GenBank/DDBJ databases">
        <title>Whole genome shotgun sequence of Microbispora corallina NBRC 16416.</title>
        <authorList>
            <person name="Komaki H."/>
            <person name="Tamura T."/>
        </authorList>
    </citation>
    <scope>NUCLEOTIDE SEQUENCE [LARGE SCALE GENOMIC DNA]</scope>
    <source>
        <strain evidence="6 7">NBRC 16416</strain>
    </source>
</reference>
<dbReference type="RefSeq" id="WP_204058151.1">
    <property type="nucleotide sequence ID" value="NZ_BAAAGP010000014.1"/>
</dbReference>
<evidence type="ECO:0000256" key="2">
    <source>
        <dbReference type="ARBA" id="ARBA00022777"/>
    </source>
</evidence>
<gene>
    <name evidence="6" type="ORF">Mco01_37690</name>
</gene>
<feature type="domain" description="Histidine kinase/HSP90-like ATPase" evidence="5">
    <location>
        <begin position="323"/>
        <end position="411"/>
    </location>
</feature>
<evidence type="ECO:0000256" key="4">
    <source>
        <dbReference type="SAM" id="Phobius"/>
    </source>
</evidence>
<dbReference type="InterPro" id="IPR036890">
    <property type="entry name" value="HATPase_C_sf"/>
</dbReference>
<evidence type="ECO:0000256" key="1">
    <source>
        <dbReference type="ARBA" id="ARBA00022679"/>
    </source>
</evidence>
<dbReference type="InterPro" id="IPR003594">
    <property type="entry name" value="HATPase_dom"/>
</dbReference>
<name>A0ABQ4G141_9ACTN</name>
<dbReference type="Proteomes" id="UP000603904">
    <property type="component" value="Unassembled WGS sequence"/>
</dbReference>
<dbReference type="Pfam" id="PF02518">
    <property type="entry name" value="HATPase_c"/>
    <property type="match status" value="1"/>
</dbReference>
<dbReference type="EMBL" id="BOOC01000015">
    <property type="protein sequence ID" value="GIH40769.1"/>
    <property type="molecule type" value="Genomic_DNA"/>
</dbReference>
<keyword evidence="1" id="KW-0808">Transferase</keyword>
<accession>A0ABQ4G141</accession>
<feature type="transmembrane region" description="Helical" evidence="4">
    <location>
        <begin position="152"/>
        <end position="171"/>
    </location>
</feature>
<keyword evidence="4" id="KW-0472">Membrane</keyword>
<dbReference type="CDD" id="cd16917">
    <property type="entry name" value="HATPase_UhpB-NarQ-NarX-like"/>
    <property type="match status" value="1"/>
</dbReference>
<protein>
    <recommendedName>
        <fullName evidence="5">Histidine kinase/HSP90-like ATPase domain-containing protein</fullName>
    </recommendedName>
</protein>
<dbReference type="PANTHER" id="PTHR24421:SF61">
    <property type="entry name" value="OXYGEN SENSOR HISTIDINE KINASE NREB"/>
    <property type="match status" value="1"/>
</dbReference>
<keyword evidence="2" id="KW-0418">Kinase</keyword>
<dbReference type="PANTHER" id="PTHR24421">
    <property type="entry name" value="NITRATE/NITRITE SENSOR PROTEIN NARX-RELATED"/>
    <property type="match status" value="1"/>
</dbReference>
<keyword evidence="4" id="KW-0812">Transmembrane</keyword>
<feature type="transmembrane region" description="Helical" evidence="4">
    <location>
        <begin position="99"/>
        <end position="121"/>
    </location>
</feature>
<evidence type="ECO:0000313" key="6">
    <source>
        <dbReference type="EMBL" id="GIH40769.1"/>
    </source>
</evidence>
<keyword evidence="3" id="KW-0902">Two-component regulatory system</keyword>
<organism evidence="6 7">
    <name type="scientific">Microbispora corallina</name>
    <dbReference type="NCBI Taxonomy" id="83302"/>
    <lineage>
        <taxon>Bacteria</taxon>
        <taxon>Bacillati</taxon>
        <taxon>Actinomycetota</taxon>
        <taxon>Actinomycetes</taxon>
        <taxon>Streptosporangiales</taxon>
        <taxon>Streptosporangiaceae</taxon>
        <taxon>Microbispora</taxon>
    </lineage>
</organism>
<evidence type="ECO:0000259" key="5">
    <source>
        <dbReference type="Pfam" id="PF02518"/>
    </source>
</evidence>
<comment type="caution">
    <text evidence="6">The sequence shown here is derived from an EMBL/GenBank/DDBJ whole genome shotgun (WGS) entry which is preliminary data.</text>
</comment>
<dbReference type="SUPFAM" id="SSF55874">
    <property type="entry name" value="ATPase domain of HSP90 chaperone/DNA topoisomerase II/histidine kinase"/>
    <property type="match status" value="1"/>
</dbReference>
<proteinExistence type="predicted"/>